<accession>A0A1C5G2U7</accession>
<evidence type="ECO:0000313" key="6">
    <source>
        <dbReference type="Proteomes" id="UP000198251"/>
    </source>
</evidence>
<organism evidence="5 6">
    <name type="scientific">Micromonospora echinofusca</name>
    <dbReference type="NCBI Taxonomy" id="47858"/>
    <lineage>
        <taxon>Bacteria</taxon>
        <taxon>Bacillati</taxon>
        <taxon>Actinomycetota</taxon>
        <taxon>Actinomycetes</taxon>
        <taxon>Micromonosporales</taxon>
        <taxon>Micromonosporaceae</taxon>
        <taxon>Micromonospora</taxon>
    </lineage>
</organism>
<dbReference type="Gene3D" id="2.60.40.10">
    <property type="entry name" value="Immunoglobulins"/>
    <property type="match status" value="3"/>
</dbReference>
<evidence type="ECO:0000256" key="1">
    <source>
        <dbReference type="ARBA" id="ARBA00023295"/>
    </source>
</evidence>
<keyword evidence="3" id="KW-0732">Signal</keyword>
<dbReference type="PROSITE" id="PS50853">
    <property type="entry name" value="FN3"/>
    <property type="match status" value="1"/>
</dbReference>
<keyword evidence="6" id="KW-1185">Reference proteome</keyword>
<dbReference type="InterPro" id="IPR013783">
    <property type="entry name" value="Ig-like_fold"/>
</dbReference>
<dbReference type="GO" id="GO:0016798">
    <property type="term" value="F:hydrolase activity, acting on glycosyl bonds"/>
    <property type="evidence" value="ECO:0007669"/>
    <property type="project" value="UniProtKB-KW"/>
</dbReference>
<feature type="domain" description="Fibronectin type-III" evidence="4">
    <location>
        <begin position="626"/>
        <end position="727"/>
    </location>
</feature>
<reference evidence="5 6" key="1">
    <citation type="submission" date="2016-06" db="EMBL/GenBank/DDBJ databases">
        <authorList>
            <person name="Kjaerup R.B."/>
            <person name="Dalgaard T.S."/>
            <person name="Juul-Madsen H.R."/>
        </authorList>
    </citation>
    <scope>NUCLEOTIDE SEQUENCE [LARGE SCALE GENOMIC DNA]</scope>
    <source>
        <strain evidence="5 6">DSM 43913</strain>
    </source>
</reference>
<evidence type="ECO:0000256" key="2">
    <source>
        <dbReference type="ARBA" id="ARBA00023326"/>
    </source>
</evidence>
<keyword evidence="1" id="KW-0326">Glycosidase</keyword>
<dbReference type="InterPro" id="IPR003961">
    <property type="entry name" value="FN3_dom"/>
</dbReference>
<gene>
    <name evidence="5" type="ORF">GA0070610_0275</name>
</gene>
<sequence length="911" mass="94751">MALIMASTLGCGTIVGLTAAPAAAAAGAPTDLKTANQSCAIAAPGPYLSPVLLNAAQAVVLKGTFDRTGAGPQLEADFQVWDVADPEHPQQWLRTIGEQSNEVYVQLEDDAKQLDGVTYAWRVRVLDGAAASAWSDTCHFTIDRSGGPAPTVTSAEYPAGSWDDASGAIGVPGAFALAPVSADTVSYRYRFYSGELPEDTVEGTVNAEGLGGPATVRWSPRAAGHHSLTVRAIDRAGNASEPAYHEFYVKETRPSVFSAAYQDLAPNLDYNVGVPGAFEFTATLAGTASFAWRIDEGGPSGTVPADAAGKATVMIAPTRGGWQTLYVHSVTHDGTAHADRAYRFIVDNGPTLTGDTRGDVVIGSSLTFRLAPRMPNVEAYVYWAEYSSLEQRPIEKITVPARPDGTADLTWTATETGVAGLRIQSRSADGTLSHPRWQPISVDGAAPTVTRTGGTDLGTPAAFTARSRMADVVDYVATLHYDEASSQVVKPAADGTATFSFTPTRSGYKAVTVVARNAAGVQTESDGVTWTVTDGPRVASTDFPATGSGHLAPGTFSFTPRMSGSTSYQWWVNDGSGGTVAAKADGSAALTWTPPGAGRYVLSVRSFTADRTASMVTTYGFTVEGPPMVSNFKATGGVGSAALSWTLPSITDLDQVIVRSATGPTAPSSPTAGTAVYGGTGGSVTATGLAPGTTYTFAAWVRDSSGKLSAAPSVTLVGSTTTITASATSLAHGSAVTVSGAAVRADTGAGIADAPMQLYGRRKGTSQWTLITTSTTDSSGEVSYSHQPSWGLDYKWRHRGSTAHLGSESGLTTVWVKTAVTATLSKTSVPLGGSVTLSGSVFPAHPGRTVHLERYVNGSWSPVSSAALSWTGAYSFTVQPSAKGTHHYRVHMPPDLDHLASYSDTRSFEVF</sequence>
<dbReference type="InterPro" id="IPR036116">
    <property type="entry name" value="FN3_sf"/>
</dbReference>
<dbReference type="AlphaFoldDB" id="A0A1C5G2U7"/>
<keyword evidence="2" id="KW-0119">Carbohydrate metabolism</keyword>
<feature type="signal peptide" evidence="3">
    <location>
        <begin position="1"/>
        <end position="24"/>
    </location>
</feature>
<dbReference type="SUPFAM" id="SSF49265">
    <property type="entry name" value="Fibronectin type III"/>
    <property type="match status" value="1"/>
</dbReference>
<keyword evidence="1" id="KW-0378">Hydrolase</keyword>
<evidence type="ECO:0000313" key="5">
    <source>
        <dbReference type="EMBL" id="SCG14081.1"/>
    </source>
</evidence>
<proteinExistence type="predicted"/>
<dbReference type="GO" id="GO:0000272">
    <property type="term" value="P:polysaccharide catabolic process"/>
    <property type="evidence" value="ECO:0007669"/>
    <property type="project" value="UniProtKB-KW"/>
</dbReference>
<dbReference type="EMBL" id="LT607733">
    <property type="protein sequence ID" value="SCG14081.1"/>
    <property type="molecule type" value="Genomic_DNA"/>
</dbReference>
<dbReference type="SMART" id="SM00060">
    <property type="entry name" value="FN3"/>
    <property type="match status" value="2"/>
</dbReference>
<evidence type="ECO:0000256" key="3">
    <source>
        <dbReference type="SAM" id="SignalP"/>
    </source>
</evidence>
<name>A0A1C5G2U7_MICEH</name>
<feature type="chain" id="PRO_5038836406" description="Fibronectin type-III domain-containing protein" evidence="3">
    <location>
        <begin position="25"/>
        <end position="911"/>
    </location>
</feature>
<evidence type="ECO:0000259" key="4">
    <source>
        <dbReference type="PROSITE" id="PS50853"/>
    </source>
</evidence>
<dbReference type="Proteomes" id="UP000198251">
    <property type="component" value="Chromosome I"/>
</dbReference>
<keyword evidence="2" id="KW-0624">Polysaccharide degradation</keyword>
<protein>
    <recommendedName>
        <fullName evidence="4">Fibronectin type-III domain-containing protein</fullName>
    </recommendedName>
</protein>